<proteinExistence type="predicted"/>
<evidence type="ECO:0000313" key="2">
    <source>
        <dbReference type="EMBL" id="TFE89266.1"/>
    </source>
</evidence>
<dbReference type="EMBL" id="MYFO01000007">
    <property type="protein sequence ID" value="TFE89266.1"/>
    <property type="molecule type" value="Genomic_DNA"/>
</dbReference>
<gene>
    <name evidence="2" type="ORF">B5M42_07330</name>
</gene>
<keyword evidence="3" id="KW-1185">Reference proteome</keyword>
<reference evidence="2 3" key="1">
    <citation type="submission" date="2017-03" db="EMBL/GenBank/DDBJ databases">
        <title>Isolation of Levoglucosan Utilizing Bacteria.</title>
        <authorList>
            <person name="Arya A.S."/>
        </authorList>
    </citation>
    <scope>NUCLEOTIDE SEQUENCE [LARGE SCALE GENOMIC DNA]</scope>
    <source>
        <strain evidence="2 3">MEC069</strain>
    </source>
</reference>
<feature type="transmembrane region" description="Helical" evidence="1">
    <location>
        <begin position="128"/>
        <end position="151"/>
    </location>
</feature>
<evidence type="ECO:0000313" key="3">
    <source>
        <dbReference type="Proteomes" id="UP000298246"/>
    </source>
</evidence>
<comment type="caution">
    <text evidence="2">The sequence shown here is derived from an EMBL/GenBank/DDBJ whole genome shotgun (WGS) entry which is preliminary data.</text>
</comment>
<feature type="transmembrane region" description="Helical" evidence="1">
    <location>
        <begin position="77"/>
        <end position="95"/>
    </location>
</feature>
<protein>
    <submittedName>
        <fullName evidence="2">Uncharacterized protein</fullName>
    </submittedName>
</protein>
<organism evidence="2 3">
    <name type="scientific">Paenibacillus athensensis</name>
    <dbReference type="NCBI Taxonomy" id="1967502"/>
    <lineage>
        <taxon>Bacteria</taxon>
        <taxon>Bacillati</taxon>
        <taxon>Bacillota</taxon>
        <taxon>Bacilli</taxon>
        <taxon>Bacillales</taxon>
        <taxon>Paenibacillaceae</taxon>
        <taxon>Paenibacillus</taxon>
    </lineage>
</organism>
<sequence length="155" mass="16624">MLLYYTVTPLKRRGYLLARLLLPTGLAAVWSALFLNSSGLAAPTAQTWPALPLLALEAPLFALLLAGLAANKVEGLALSKLGGLFIAAPVVFYLLPRPWAYAAALLPNYWTALCYDIGSRANGFPPQLAAAFTAGLVLHLLPLALLLARFIRRPD</sequence>
<dbReference type="AlphaFoldDB" id="A0A4Y8Q632"/>
<feature type="transmembrane region" description="Helical" evidence="1">
    <location>
        <begin position="51"/>
        <end position="70"/>
    </location>
</feature>
<keyword evidence="1" id="KW-0812">Transmembrane</keyword>
<keyword evidence="1" id="KW-1133">Transmembrane helix</keyword>
<evidence type="ECO:0000256" key="1">
    <source>
        <dbReference type="SAM" id="Phobius"/>
    </source>
</evidence>
<dbReference type="Proteomes" id="UP000298246">
    <property type="component" value="Unassembled WGS sequence"/>
</dbReference>
<keyword evidence="1" id="KW-0472">Membrane</keyword>
<dbReference type="OrthoDB" id="1551065at2"/>
<accession>A0A4Y8Q632</accession>
<name>A0A4Y8Q632_9BACL</name>